<protein>
    <submittedName>
        <fullName evidence="1">Uncharacterized protein</fullName>
    </submittedName>
</protein>
<name>A0A445N3V6_9BACT</name>
<evidence type="ECO:0000313" key="1">
    <source>
        <dbReference type="EMBL" id="SPD76374.1"/>
    </source>
</evidence>
<dbReference type="EMBL" id="OJIN01000239">
    <property type="protein sequence ID" value="SPD76374.1"/>
    <property type="molecule type" value="Genomic_DNA"/>
</dbReference>
<proteinExistence type="predicted"/>
<reference evidence="1" key="1">
    <citation type="submission" date="2018-01" db="EMBL/GenBank/DDBJ databases">
        <authorList>
            <person name="Regsiter A."/>
            <person name="William W."/>
        </authorList>
    </citation>
    <scope>NUCLEOTIDE SEQUENCE</scope>
    <source>
        <strain evidence="1">TRIP AH-1</strain>
    </source>
</reference>
<organism evidence="1">
    <name type="scientific">uncultured Desulfobacterium sp</name>
    <dbReference type="NCBI Taxonomy" id="201089"/>
    <lineage>
        <taxon>Bacteria</taxon>
        <taxon>Pseudomonadati</taxon>
        <taxon>Thermodesulfobacteriota</taxon>
        <taxon>Desulfobacteria</taxon>
        <taxon>Desulfobacterales</taxon>
        <taxon>Desulfobacteriaceae</taxon>
        <taxon>Desulfobacterium</taxon>
        <taxon>environmental samples</taxon>
    </lineage>
</organism>
<accession>A0A445N3V6</accession>
<gene>
    <name evidence="1" type="ORF">PITCH_A920002</name>
</gene>
<dbReference type="AlphaFoldDB" id="A0A445N3V6"/>
<sequence>MVADFFWRRILAQYEHLPIYKAAFDLLLYLEKIVANFSRYNGEVSGARYAARLKP</sequence>